<evidence type="ECO:0000313" key="2">
    <source>
        <dbReference type="Proteomes" id="UP000001400"/>
    </source>
</evidence>
<dbReference type="GeneID" id="60419933"/>
<dbReference type="HOGENOM" id="CLU_3093900_0_0_2"/>
<dbReference type="EMBL" id="CP001941">
    <property type="protein sequence ID" value="ADD09020.1"/>
    <property type="molecule type" value="Genomic_DNA"/>
</dbReference>
<dbReference type="eggNOG" id="arCOG09828">
    <property type="taxonomic scope" value="Archaea"/>
</dbReference>
<dbReference type="AlphaFoldDB" id="B5ICE2"/>
<dbReference type="Proteomes" id="UP000001400">
    <property type="component" value="Chromosome"/>
</dbReference>
<gene>
    <name evidence="1" type="ordered locus">Aboo_1211</name>
</gene>
<evidence type="ECO:0000313" key="1">
    <source>
        <dbReference type="EMBL" id="ADD09020.1"/>
    </source>
</evidence>
<accession>B5ICE2</accession>
<dbReference type="KEGG" id="abi:Aboo_1211"/>
<reference evidence="1" key="1">
    <citation type="submission" date="2010-02" db="EMBL/GenBank/DDBJ databases">
        <title>Complete sequence of Aciduliprofundum boonei T469.</title>
        <authorList>
            <consortium name="US DOE Joint Genome Institute"/>
            <person name="Lucas S."/>
            <person name="Copeland A."/>
            <person name="Lapidus A."/>
            <person name="Cheng J.-F."/>
            <person name="Bruce D."/>
            <person name="Goodwin L."/>
            <person name="Pitluck S."/>
            <person name="Saunders E."/>
            <person name="Detter J.C."/>
            <person name="Han C."/>
            <person name="Tapia R."/>
            <person name="Land M."/>
            <person name="Hauser L."/>
            <person name="Kyrpides N."/>
            <person name="Mikhailova N."/>
            <person name="Flores G."/>
            <person name="Reysenbach A.-L."/>
            <person name="Woyke T."/>
        </authorList>
    </citation>
    <scope>NUCLEOTIDE SEQUENCE</scope>
    <source>
        <strain evidence="1">T469</strain>
    </source>
</reference>
<sequence>MEDVGTIERLYKKLDEEEPTEEELKIIKEGREEINKGQYVKLEDALEILDE</sequence>
<protein>
    <submittedName>
        <fullName evidence="1">Uncharacterized protein</fullName>
    </submittedName>
</protein>
<dbReference type="STRING" id="439481.Aboo_1211"/>
<keyword evidence="2" id="KW-1185">Reference proteome</keyword>
<name>B5ICE2_ACIB4</name>
<dbReference type="RefSeq" id="WP_008083976.1">
    <property type="nucleotide sequence ID" value="NC_013926.1"/>
</dbReference>
<organism evidence="1 2">
    <name type="scientific">Aciduliprofundum boonei (strain DSM 19572 / T469)</name>
    <dbReference type="NCBI Taxonomy" id="439481"/>
    <lineage>
        <taxon>Archaea</taxon>
        <taxon>Methanobacteriati</taxon>
        <taxon>Thermoplasmatota</taxon>
        <taxon>DHVE2 group</taxon>
        <taxon>Candidatus Aciduliprofundum</taxon>
    </lineage>
</organism>
<proteinExistence type="predicted"/>